<feature type="domain" description="Large ribosomal subunit protein uL2 C-terminal" evidence="9">
    <location>
        <begin position="187"/>
        <end position="315"/>
    </location>
</feature>
<dbReference type="SUPFAM" id="SSF50249">
    <property type="entry name" value="Nucleic acid-binding proteins"/>
    <property type="match status" value="1"/>
</dbReference>
<dbReference type="Pfam" id="PF03947">
    <property type="entry name" value="Ribosomal_L2_C"/>
    <property type="match status" value="1"/>
</dbReference>
<keyword evidence="4" id="KW-0934">Plastid</keyword>
<gene>
    <name evidence="11" type="ORF">WJX81_007087</name>
</gene>
<comment type="subunit">
    <text evidence="3">Part of the 50S ribosomal subunit.</text>
</comment>
<dbReference type="Proteomes" id="UP001445335">
    <property type="component" value="Unassembled WGS sequence"/>
</dbReference>
<dbReference type="HAMAP" id="MF_01320_B">
    <property type="entry name" value="Ribosomal_uL2_B"/>
    <property type="match status" value="1"/>
</dbReference>
<evidence type="ECO:0000256" key="7">
    <source>
        <dbReference type="ARBA" id="ARBA00069872"/>
    </source>
</evidence>
<dbReference type="NCBIfam" id="TIGR01171">
    <property type="entry name" value="rplB_bact"/>
    <property type="match status" value="1"/>
</dbReference>
<dbReference type="GO" id="GO:0003735">
    <property type="term" value="F:structural constituent of ribosome"/>
    <property type="evidence" value="ECO:0007669"/>
    <property type="project" value="InterPro"/>
</dbReference>
<dbReference type="GO" id="GO:0003723">
    <property type="term" value="F:RNA binding"/>
    <property type="evidence" value="ECO:0007669"/>
    <property type="project" value="InterPro"/>
</dbReference>
<keyword evidence="6" id="KW-0687">Ribonucleoprotein</keyword>
<dbReference type="GO" id="GO:0009536">
    <property type="term" value="C:plastid"/>
    <property type="evidence" value="ECO:0007669"/>
    <property type="project" value="UniProtKB-SubCell"/>
</dbReference>
<dbReference type="Gene3D" id="2.30.30.30">
    <property type="match status" value="1"/>
</dbReference>
<evidence type="ECO:0000256" key="5">
    <source>
        <dbReference type="ARBA" id="ARBA00022980"/>
    </source>
</evidence>
<evidence type="ECO:0000313" key="11">
    <source>
        <dbReference type="EMBL" id="KAK9826501.1"/>
    </source>
</evidence>
<evidence type="ECO:0000256" key="2">
    <source>
        <dbReference type="ARBA" id="ARBA00005636"/>
    </source>
</evidence>
<dbReference type="EMBL" id="JALJOU010000064">
    <property type="protein sequence ID" value="KAK9826501.1"/>
    <property type="molecule type" value="Genomic_DNA"/>
</dbReference>
<comment type="subcellular location">
    <subcellularLocation>
        <location evidence="1">Plastid</location>
    </subcellularLocation>
</comment>
<dbReference type="InterPro" id="IPR022669">
    <property type="entry name" value="Ribosomal_uL2_C"/>
</dbReference>
<evidence type="ECO:0000259" key="10">
    <source>
        <dbReference type="SMART" id="SM01383"/>
    </source>
</evidence>
<proteinExistence type="inferred from homology"/>
<feature type="region of interest" description="Disordered" evidence="8">
    <location>
        <begin position="293"/>
        <end position="326"/>
    </location>
</feature>
<evidence type="ECO:0000256" key="6">
    <source>
        <dbReference type="ARBA" id="ARBA00023274"/>
    </source>
</evidence>
<evidence type="ECO:0000259" key="9">
    <source>
        <dbReference type="SMART" id="SM01382"/>
    </source>
</evidence>
<dbReference type="GO" id="GO:0032543">
    <property type="term" value="P:mitochondrial translation"/>
    <property type="evidence" value="ECO:0007669"/>
    <property type="project" value="TreeGrafter"/>
</dbReference>
<dbReference type="InterPro" id="IPR012340">
    <property type="entry name" value="NA-bd_OB-fold"/>
</dbReference>
<keyword evidence="5" id="KW-0689">Ribosomal protein</keyword>
<evidence type="ECO:0000256" key="8">
    <source>
        <dbReference type="SAM" id="MobiDB-lite"/>
    </source>
</evidence>
<accession>A0AAW1QYI8</accession>
<dbReference type="InterPro" id="IPR002171">
    <property type="entry name" value="Ribosomal_uL2"/>
</dbReference>
<dbReference type="SMART" id="SM01383">
    <property type="entry name" value="Ribosomal_L2"/>
    <property type="match status" value="1"/>
</dbReference>
<reference evidence="11 12" key="1">
    <citation type="journal article" date="2024" name="Nat. Commun.">
        <title>Phylogenomics reveals the evolutionary origins of lichenization in chlorophyte algae.</title>
        <authorList>
            <person name="Puginier C."/>
            <person name="Libourel C."/>
            <person name="Otte J."/>
            <person name="Skaloud P."/>
            <person name="Haon M."/>
            <person name="Grisel S."/>
            <person name="Petersen M."/>
            <person name="Berrin J.G."/>
            <person name="Delaux P.M."/>
            <person name="Dal Grande F."/>
            <person name="Keller J."/>
        </authorList>
    </citation>
    <scope>NUCLEOTIDE SEQUENCE [LARGE SCALE GENOMIC DNA]</scope>
    <source>
        <strain evidence="11 12">SAG 245.80</strain>
    </source>
</reference>
<comment type="similarity">
    <text evidence="2">Belongs to the universal ribosomal protein uL2 family.</text>
</comment>
<keyword evidence="12" id="KW-1185">Reference proteome</keyword>
<evidence type="ECO:0000313" key="12">
    <source>
        <dbReference type="Proteomes" id="UP001445335"/>
    </source>
</evidence>
<evidence type="ECO:0000256" key="4">
    <source>
        <dbReference type="ARBA" id="ARBA00022640"/>
    </source>
</evidence>
<dbReference type="FunFam" id="2.30.30.30:FF:000001">
    <property type="entry name" value="50S ribosomal protein L2"/>
    <property type="match status" value="1"/>
</dbReference>
<name>A0AAW1QYI8_9CHLO</name>
<dbReference type="SMART" id="SM01382">
    <property type="entry name" value="Ribosomal_L2_C"/>
    <property type="match status" value="1"/>
</dbReference>
<comment type="caution">
    <text evidence="11">The sequence shown here is derived from an EMBL/GenBank/DDBJ whole genome shotgun (WGS) entry which is preliminary data.</text>
</comment>
<organism evidence="11 12">
    <name type="scientific">Elliptochloris bilobata</name>
    <dbReference type="NCBI Taxonomy" id="381761"/>
    <lineage>
        <taxon>Eukaryota</taxon>
        <taxon>Viridiplantae</taxon>
        <taxon>Chlorophyta</taxon>
        <taxon>core chlorophytes</taxon>
        <taxon>Trebouxiophyceae</taxon>
        <taxon>Trebouxiophyceae incertae sedis</taxon>
        <taxon>Elliptochloris clade</taxon>
        <taxon>Elliptochloris</taxon>
    </lineage>
</organism>
<dbReference type="InterPro" id="IPR014722">
    <property type="entry name" value="Rib_uL2_dom2"/>
</dbReference>
<feature type="domain" description="Large ribosomal subunit protein uL2 RNA-binding" evidence="10">
    <location>
        <begin position="99"/>
        <end position="181"/>
    </location>
</feature>
<dbReference type="AlphaFoldDB" id="A0AAW1QYI8"/>
<dbReference type="Gene3D" id="4.10.950.10">
    <property type="entry name" value="Ribosomal protein L2, domain 3"/>
    <property type="match status" value="1"/>
</dbReference>
<dbReference type="FunFam" id="4.10.950.10:FF:000001">
    <property type="entry name" value="50S ribosomal protein L2"/>
    <property type="match status" value="1"/>
</dbReference>
<evidence type="ECO:0000256" key="1">
    <source>
        <dbReference type="ARBA" id="ARBA00004474"/>
    </source>
</evidence>
<dbReference type="PANTHER" id="PTHR13691:SF5">
    <property type="entry name" value="LARGE RIBOSOMAL SUBUNIT PROTEIN UL2M"/>
    <property type="match status" value="1"/>
</dbReference>
<dbReference type="SUPFAM" id="SSF50104">
    <property type="entry name" value="Translation proteins SH3-like domain"/>
    <property type="match status" value="1"/>
</dbReference>
<evidence type="ECO:0000256" key="3">
    <source>
        <dbReference type="ARBA" id="ARBA00011838"/>
    </source>
</evidence>
<dbReference type="Gene3D" id="2.40.50.140">
    <property type="entry name" value="Nucleic acid-binding proteins"/>
    <property type="match status" value="1"/>
</dbReference>
<sequence length="344" mass="36697">MFRRLAQLFVSSASSKAVVDVAAGALGACAGLASSVPAQRHSGHALLLARLVSTSVGTGLKVYKPTTPGFRGRVVTLREGLWKGGPYKPLTEGLRKSGGRNNHGRITVWHRGGGSKRLYRHVDFQRAEAEGDGVVERLEYDPNRSARIALVRYPVGVAGDKRGFAYMLAPQNLGVGDAVRAGPSAPIRPGSSLQLRHIPDGQQIHNVELAMGRGGKLARAAGTSAVLVSKGTDGYAIVKLPSGEQRLVPDGCRATIGVLSNPAHKNRKLGKAGASRWSGRRPTVRGVAMNCVDHPHGGGRGKSKGRLSQTPWGKPTKGYKTRKRRARTDRLIHLSRHNARARAA</sequence>
<protein>
    <recommendedName>
        <fullName evidence="7">Large ribosomal subunit protein uL2m</fullName>
    </recommendedName>
</protein>
<dbReference type="InterPro" id="IPR005880">
    <property type="entry name" value="Ribosomal_uL2_bac/org-type"/>
</dbReference>
<dbReference type="InterPro" id="IPR022666">
    <property type="entry name" value="Ribosomal_uL2_RNA-bd_dom"/>
</dbReference>
<feature type="compositionally biased region" description="Basic residues" evidence="8">
    <location>
        <begin position="317"/>
        <end position="326"/>
    </location>
</feature>
<dbReference type="PANTHER" id="PTHR13691">
    <property type="entry name" value="RIBOSOMAL PROTEIN L2"/>
    <property type="match status" value="1"/>
</dbReference>
<dbReference type="InterPro" id="IPR014726">
    <property type="entry name" value="Ribosomal_uL2_dom3"/>
</dbReference>
<dbReference type="GO" id="GO:0016740">
    <property type="term" value="F:transferase activity"/>
    <property type="evidence" value="ECO:0007669"/>
    <property type="project" value="InterPro"/>
</dbReference>
<dbReference type="Pfam" id="PF00181">
    <property type="entry name" value="Ribosomal_L2_N"/>
    <property type="match status" value="1"/>
</dbReference>
<dbReference type="GO" id="GO:0005762">
    <property type="term" value="C:mitochondrial large ribosomal subunit"/>
    <property type="evidence" value="ECO:0007669"/>
    <property type="project" value="TreeGrafter"/>
</dbReference>
<dbReference type="InterPro" id="IPR008991">
    <property type="entry name" value="Translation_prot_SH3-like_sf"/>
</dbReference>